<keyword evidence="1" id="KW-1185">Reference proteome</keyword>
<dbReference type="Proteomes" id="UP000515146">
    <property type="component" value="Unplaced"/>
</dbReference>
<dbReference type="InParanoid" id="A0A6P6XLY9"/>
<dbReference type="AlphaFoldDB" id="A0A6P6XLY9"/>
<gene>
    <name evidence="2" type="primary">LOC113789141</name>
</gene>
<protein>
    <submittedName>
        <fullName evidence="2">Uncharacterized protein LOC113789141</fullName>
    </submittedName>
</protein>
<proteinExistence type="predicted"/>
<organism evidence="1 2">
    <name type="scientific">Dermatophagoides pteronyssinus</name>
    <name type="common">European house dust mite</name>
    <dbReference type="NCBI Taxonomy" id="6956"/>
    <lineage>
        <taxon>Eukaryota</taxon>
        <taxon>Metazoa</taxon>
        <taxon>Ecdysozoa</taxon>
        <taxon>Arthropoda</taxon>
        <taxon>Chelicerata</taxon>
        <taxon>Arachnida</taxon>
        <taxon>Acari</taxon>
        <taxon>Acariformes</taxon>
        <taxon>Sarcoptiformes</taxon>
        <taxon>Astigmata</taxon>
        <taxon>Psoroptidia</taxon>
        <taxon>Analgoidea</taxon>
        <taxon>Pyroglyphidae</taxon>
        <taxon>Dermatophagoidinae</taxon>
        <taxon>Dermatophagoides</taxon>
    </lineage>
</organism>
<dbReference type="RefSeq" id="XP_027194437.1">
    <property type="nucleotide sequence ID" value="XM_027338636.1"/>
</dbReference>
<accession>A0A6P6XLY9</accession>
<name>A0A6P6XLY9_DERPT</name>
<reference evidence="2" key="1">
    <citation type="submission" date="2025-08" db="UniProtKB">
        <authorList>
            <consortium name="RefSeq"/>
        </authorList>
    </citation>
    <scope>IDENTIFICATION</scope>
    <source>
        <strain evidence="2">Airmid</strain>
    </source>
</reference>
<dbReference type="KEGG" id="dpte:113789141"/>
<evidence type="ECO:0000313" key="1">
    <source>
        <dbReference type="Proteomes" id="UP000515146"/>
    </source>
</evidence>
<sequence>MKFVKNSDVGFRMFFNQQQQQQKQEEKYAIIYPYDRLLYRQQLFGKHLLYVPTDVGEATFYIINLIIATSKQFPFRRQFDRIIGQLICTGIINRWKDIELRKARINRRFNINPNNDTDNTTEDNKQESINDIVPVKIFPKLTIKHLES</sequence>
<evidence type="ECO:0000313" key="2">
    <source>
        <dbReference type="RefSeq" id="XP_027194437.1"/>
    </source>
</evidence>